<dbReference type="GO" id="GO:0006950">
    <property type="term" value="P:response to stress"/>
    <property type="evidence" value="ECO:0007669"/>
    <property type="project" value="UniProtKB-ARBA"/>
</dbReference>
<dbReference type="SUPFAM" id="SSF52833">
    <property type="entry name" value="Thioredoxin-like"/>
    <property type="match status" value="1"/>
</dbReference>
<dbReference type="GO" id="GO:0016491">
    <property type="term" value="F:oxidoreductase activity"/>
    <property type="evidence" value="ECO:0007669"/>
    <property type="project" value="InterPro"/>
</dbReference>
<evidence type="ECO:0000259" key="6">
    <source>
        <dbReference type="PROSITE" id="PS51352"/>
    </source>
</evidence>
<comment type="subcellular location">
    <subcellularLocation>
        <location evidence="1">Cell envelope</location>
    </subcellularLocation>
</comment>
<keyword evidence="5" id="KW-0732">Signal</keyword>
<dbReference type="InterPro" id="IPR017937">
    <property type="entry name" value="Thioredoxin_CS"/>
</dbReference>
<sequence>MNRRALRLVTLCLCLTVSPVFIPRIHAQTPAAAAPSAEDDPKFVAAMANAKKLAHERDYEGALGSYQKANKIAGGACKKCLTEVYNLQMGLQKYKDAVASANQIVAFAANPREKSLAEVNLSNALLRQGGEKPKPAQLEAAHAVLQTALTDNPKNISARYSDACVLARMGKMDDAKEGFSACAAAASDKDPMKIRAQHFAENPALSMSKMAPAFTVTALDGSRFTLDEMGGRVVLIDFWATWCGPCNEELPHMKKIAKEFAGQPLVIISISWDSDEKKWKDFINKQEMTWVQYRDADHKLTDMFGIHSIPHYFTIDSDGVLTTEMVGSGSDVEGKLKKLIKRANESKAATKEVASLQ</sequence>
<feature type="signal peptide" evidence="5">
    <location>
        <begin position="1"/>
        <end position="22"/>
    </location>
</feature>
<dbReference type="Gene3D" id="3.40.30.10">
    <property type="entry name" value="Glutaredoxin"/>
    <property type="match status" value="1"/>
</dbReference>
<protein>
    <submittedName>
        <fullName evidence="7">Thiol-disulfide isomerase or thioredoxin</fullName>
    </submittedName>
</protein>
<keyword evidence="3" id="KW-1015">Disulfide bond</keyword>
<evidence type="ECO:0000256" key="4">
    <source>
        <dbReference type="ARBA" id="ARBA00023284"/>
    </source>
</evidence>
<dbReference type="PROSITE" id="PS51352">
    <property type="entry name" value="THIOREDOXIN_2"/>
    <property type="match status" value="1"/>
</dbReference>
<dbReference type="InterPro" id="IPR011990">
    <property type="entry name" value="TPR-like_helical_dom_sf"/>
</dbReference>
<keyword evidence="2" id="KW-0201">Cytochrome c-type biogenesis</keyword>
<evidence type="ECO:0000256" key="1">
    <source>
        <dbReference type="ARBA" id="ARBA00004196"/>
    </source>
</evidence>
<dbReference type="PANTHER" id="PTHR42852:SF6">
    <property type="entry name" value="THIOL:DISULFIDE INTERCHANGE PROTEIN DSBE"/>
    <property type="match status" value="1"/>
</dbReference>
<dbReference type="GO" id="GO:0016853">
    <property type="term" value="F:isomerase activity"/>
    <property type="evidence" value="ECO:0007669"/>
    <property type="project" value="UniProtKB-KW"/>
</dbReference>
<dbReference type="EMBL" id="FZOU01000005">
    <property type="protein sequence ID" value="SNT20277.1"/>
    <property type="molecule type" value="Genomic_DNA"/>
</dbReference>
<dbReference type="InterPro" id="IPR050553">
    <property type="entry name" value="Thioredoxin_ResA/DsbE_sf"/>
</dbReference>
<keyword evidence="4" id="KW-0676">Redox-active center</keyword>
<dbReference type="InterPro" id="IPR000866">
    <property type="entry name" value="AhpC/TSA"/>
</dbReference>
<dbReference type="GO" id="GO:0030313">
    <property type="term" value="C:cell envelope"/>
    <property type="evidence" value="ECO:0007669"/>
    <property type="project" value="UniProtKB-SubCell"/>
</dbReference>
<dbReference type="PANTHER" id="PTHR42852">
    <property type="entry name" value="THIOL:DISULFIDE INTERCHANGE PROTEIN DSBE"/>
    <property type="match status" value="1"/>
</dbReference>
<keyword evidence="7" id="KW-0413">Isomerase</keyword>
<dbReference type="PROSITE" id="PS00194">
    <property type="entry name" value="THIOREDOXIN_1"/>
    <property type="match status" value="1"/>
</dbReference>
<reference evidence="7 8" key="1">
    <citation type="submission" date="2017-06" db="EMBL/GenBank/DDBJ databases">
        <authorList>
            <person name="Kim H.J."/>
            <person name="Triplett B.A."/>
        </authorList>
    </citation>
    <scope>NUCLEOTIDE SEQUENCE [LARGE SCALE GENOMIC DNA]</scope>
    <source>
        <strain evidence="7 8">DSM 18704</strain>
    </source>
</reference>
<evidence type="ECO:0000313" key="7">
    <source>
        <dbReference type="EMBL" id="SNT20277.1"/>
    </source>
</evidence>
<dbReference type="AlphaFoldDB" id="A0A239KPG8"/>
<dbReference type="Proteomes" id="UP000198356">
    <property type="component" value="Unassembled WGS sequence"/>
</dbReference>
<dbReference type="InterPro" id="IPR036249">
    <property type="entry name" value="Thioredoxin-like_sf"/>
</dbReference>
<evidence type="ECO:0000256" key="2">
    <source>
        <dbReference type="ARBA" id="ARBA00022748"/>
    </source>
</evidence>
<feature type="domain" description="Thioredoxin" evidence="6">
    <location>
        <begin position="205"/>
        <end position="345"/>
    </location>
</feature>
<dbReference type="Pfam" id="PF00578">
    <property type="entry name" value="AhpC-TSA"/>
    <property type="match status" value="1"/>
</dbReference>
<dbReference type="RefSeq" id="WP_245818011.1">
    <property type="nucleotide sequence ID" value="NZ_FZOU01000005.1"/>
</dbReference>
<keyword evidence="8" id="KW-1185">Reference proteome</keyword>
<name>A0A239KPG8_9BACT</name>
<organism evidence="7 8">
    <name type="scientific">Granulicella rosea</name>
    <dbReference type="NCBI Taxonomy" id="474952"/>
    <lineage>
        <taxon>Bacteria</taxon>
        <taxon>Pseudomonadati</taxon>
        <taxon>Acidobacteriota</taxon>
        <taxon>Terriglobia</taxon>
        <taxon>Terriglobales</taxon>
        <taxon>Acidobacteriaceae</taxon>
        <taxon>Granulicella</taxon>
    </lineage>
</organism>
<evidence type="ECO:0000313" key="8">
    <source>
        <dbReference type="Proteomes" id="UP000198356"/>
    </source>
</evidence>
<dbReference type="SUPFAM" id="SSF48452">
    <property type="entry name" value="TPR-like"/>
    <property type="match status" value="1"/>
</dbReference>
<feature type="chain" id="PRO_5012082711" evidence="5">
    <location>
        <begin position="23"/>
        <end position="357"/>
    </location>
</feature>
<gene>
    <name evidence="7" type="ORF">SAMN05421770_105128</name>
</gene>
<evidence type="ECO:0000256" key="3">
    <source>
        <dbReference type="ARBA" id="ARBA00023157"/>
    </source>
</evidence>
<proteinExistence type="predicted"/>
<dbReference type="CDD" id="cd02966">
    <property type="entry name" value="TlpA_like_family"/>
    <property type="match status" value="1"/>
</dbReference>
<evidence type="ECO:0000256" key="5">
    <source>
        <dbReference type="SAM" id="SignalP"/>
    </source>
</evidence>
<accession>A0A239KPG8</accession>
<dbReference type="Gene3D" id="1.25.40.10">
    <property type="entry name" value="Tetratricopeptide repeat domain"/>
    <property type="match status" value="1"/>
</dbReference>
<dbReference type="GO" id="GO:0017004">
    <property type="term" value="P:cytochrome complex assembly"/>
    <property type="evidence" value="ECO:0007669"/>
    <property type="project" value="UniProtKB-KW"/>
</dbReference>
<dbReference type="InterPro" id="IPR013766">
    <property type="entry name" value="Thioredoxin_domain"/>
</dbReference>
<dbReference type="GO" id="GO:0016209">
    <property type="term" value="F:antioxidant activity"/>
    <property type="evidence" value="ECO:0007669"/>
    <property type="project" value="InterPro"/>
</dbReference>